<evidence type="ECO:0000313" key="13">
    <source>
        <dbReference type="Proteomes" id="UP001058120"/>
    </source>
</evidence>
<dbReference type="InterPro" id="IPR035906">
    <property type="entry name" value="MetI-like_sf"/>
</dbReference>
<evidence type="ECO:0000256" key="1">
    <source>
        <dbReference type="ARBA" id="ARBA00003159"/>
    </source>
</evidence>
<sequence>MKNRKPFSSREKFANSMKNALLPLLLVACMVSCAVWVYIEAGDGYAWQWARSWRYLGVWTAGGFRAGPLLQGLGITVLLAFCSMFLALFFAFSLVFMCLGQSPVLAFAGRALISLIRNTPLLIQLFLFYFVIAGVLRLNPFMTAVFCLALFEGVYLAEILRGGILALPHAQWEAAFSLGMSLPKTLRYVILPQVFRNVLPSLAGQLISLIKDTSLVSAIAAADLTLQARNVISETYLSFEIWIIVAVLYFLLTLFVSVPALIFAQKR</sequence>
<dbReference type="InterPro" id="IPR010065">
    <property type="entry name" value="AA_ABC_transptr_permease_3TM"/>
</dbReference>
<evidence type="ECO:0000256" key="6">
    <source>
        <dbReference type="ARBA" id="ARBA00022692"/>
    </source>
</evidence>
<evidence type="ECO:0000256" key="8">
    <source>
        <dbReference type="ARBA" id="ARBA00022989"/>
    </source>
</evidence>
<dbReference type="PANTHER" id="PTHR30614">
    <property type="entry name" value="MEMBRANE COMPONENT OF AMINO ACID ABC TRANSPORTER"/>
    <property type="match status" value="1"/>
</dbReference>
<dbReference type="NCBIfam" id="TIGR01726">
    <property type="entry name" value="HEQRo_perm_3TM"/>
    <property type="match status" value="1"/>
</dbReference>
<feature type="transmembrane region" description="Helical" evidence="10">
    <location>
        <begin position="241"/>
        <end position="264"/>
    </location>
</feature>
<keyword evidence="9 10" id="KW-0472">Membrane</keyword>
<dbReference type="EMBL" id="CP065938">
    <property type="protein sequence ID" value="UWX05341.1"/>
    <property type="molecule type" value="Genomic_DNA"/>
</dbReference>
<dbReference type="Proteomes" id="UP001058120">
    <property type="component" value="Chromosome"/>
</dbReference>
<proteinExistence type="inferred from homology"/>
<dbReference type="Pfam" id="PF00528">
    <property type="entry name" value="BPD_transp_1"/>
    <property type="match status" value="1"/>
</dbReference>
<keyword evidence="13" id="KW-1185">Reference proteome</keyword>
<feature type="transmembrane region" description="Helical" evidence="10">
    <location>
        <begin position="73"/>
        <end position="100"/>
    </location>
</feature>
<dbReference type="InterPro" id="IPR043429">
    <property type="entry name" value="ArtM/GltK/GlnP/TcyL/YhdX-like"/>
</dbReference>
<keyword evidence="6 10" id="KW-0812">Transmembrane</keyword>
<feature type="transmembrane region" description="Helical" evidence="10">
    <location>
        <begin position="121"/>
        <end position="151"/>
    </location>
</feature>
<dbReference type="SUPFAM" id="SSF161098">
    <property type="entry name" value="MetI-like"/>
    <property type="match status" value="1"/>
</dbReference>
<feature type="transmembrane region" description="Helical" evidence="10">
    <location>
        <begin position="20"/>
        <end position="39"/>
    </location>
</feature>
<dbReference type="PROSITE" id="PS51257">
    <property type="entry name" value="PROKAR_LIPOPROTEIN"/>
    <property type="match status" value="1"/>
</dbReference>
<dbReference type="Gene3D" id="1.10.3720.10">
    <property type="entry name" value="MetI-like"/>
    <property type="match status" value="1"/>
</dbReference>
<comment type="subcellular location">
    <subcellularLocation>
        <location evidence="2">Cell inner membrane</location>
        <topology evidence="2">Multi-pass membrane protein</topology>
    </subcellularLocation>
    <subcellularLocation>
        <location evidence="10">Cell membrane</location>
        <topology evidence="10">Multi-pass membrane protein</topology>
    </subcellularLocation>
</comment>
<comment type="similarity">
    <text evidence="3">Belongs to the binding-protein-dependent transport system permease family. HisMQ subfamily.</text>
</comment>
<evidence type="ECO:0000256" key="7">
    <source>
        <dbReference type="ARBA" id="ARBA00022970"/>
    </source>
</evidence>
<evidence type="ECO:0000259" key="11">
    <source>
        <dbReference type="PROSITE" id="PS50928"/>
    </source>
</evidence>
<evidence type="ECO:0000256" key="9">
    <source>
        <dbReference type="ARBA" id="ARBA00023136"/>
    </source>
</evidence>
<dbReference type="PROSITE" id="PS50928">
    <property type="entry name" value="ABC_TM1"/>
    <property type="match status" value="1"/>
</dbReference>
<name>A0ABY5Y0M7_9BACT</name>
<keyword evidence="4 10" id="KW-0813">Transport</keyword>
<evidence type="ECO:0000256" key="4">
    <source>
        <dbReference type="ARBA" id="ARBA00022448"/>
    </source>
</evidence>
<comment type="function">
    <text evidence="1">Part of the binding-protein-dependent transport system for glutamine; probably responsible for the translocation of the substrate across the membrane.</text>
</comment>
<dbReference type="InterPro" id="IPR000515">
    <property type="entry name" value="MetI-like"/>
</dbReference>
<evidence type="ECO:0000256" key="5">
    <source>
        <dbReference type="ARBA" id="ARBA00022475"/>
    </source>
</evidence>
<accession>A0ABY5Y0M7</accession>
<dbReference type="CDD" id="cd06261">
    <property type="entry name" value="TM_PBP2"/>
    <property type="match status" value="1"/>
</dbReference>
<protein>
    <submittedName>
        <fullName evidence="12">Amino acid ABC transporter permease</fullName>
    </submittedName>
</protein>
<reference evidence="12" key="1">
    <citation type="submission" date="2020-12" db="EMBL/GenBank/DDBJ databases">
        <title>Taurinivorans muris gen. nov., sp. nov., fundamental and realized metabolic niche of a ubiquitous sulfidogenic bacterium in the murine intestine.</title>
        <authorList>
            <person name="Ye H."/>
            <person name="Hanson B.T."/>
            <person name="Loy A."/>
        </authorList>
    </citation>
    <scope>NUCLEOTIDE SEQUENCE</scope>
    <source>
        <strain evidence="12">LT0009</strain>
    </source>
</reference>
<dbReference type="RefSeq" id="WP_334314917.1">
    <property type="nucleotide sequence ID" value="NZ_CP065938.1"/>
</dbReference>
<evidence type="ECO:0000256" key="3">
    <source>
        <dbReference type="ARBA" id="ARBA00010072"/>
    </source>
</evidence>
<evidence type="ECO:0000313" key="12">
    <source>
        <dbReference type="EMBL" id="UWX05341.1"/>
    </source>
</evidence>
<keyword evidence="7" id="KW-0029">Amino-acid transport</keyword>
<keyword evidence="8 10" id="KW-1133">Transmembrane helix</keyword>
<gene>
    <name evidence="12" type="ORF">JBF11_07755</name>
</gene>
<feature type="domain" description="ABC transmembrane type-1" evidence="11">
    <location>
        <begin position="73"/>
        <end position="260"/>
    </location>
</feature>
<keyword evidence="5" id="KW-1003">Cell membrane</keyword>
<evidence type="ECO:0000256" key="2">
    <source>
        <dbReference type="ARBA" id="ARBA00004429"/>
    </source>
</evidence>
<dbReference type="PANTHER" id="PTHR30614:SF20">
    <property type="entry name" value="GLUTAMINE TRANSPORT SYSTEM PERMEASE PROTEIN GLNP"/>
    <property type="match status" value="1"/>
</dbReference>
<organism evidence="12 13">
    <name type="scientific">Taurinivorans muris</name>
    <dbReference type="NCBI Taxonomy" id="2787751"/>
    <lineage>
        <taxon>Bacteria</taxon>
        <taxon>Pseudomonadati</taxon>
        <taxon>Thermodesulfobacteriota</taxon>
        <taxon>Desulfovibrionia</taxon>
        <taxon>Desulfovibrionales</taxon>
        <taxon>Desulfovibrionaceae</taxon>
        <taxon>Taurinivorans</taxon>
    </lineage>
</organism>
<evidence type="ECO:0000256" key="10">
    <source>
        <dbReference type="RuleBase" id="RU363032"/>
    </source>
</evidence>